<keyword evidence="4" id="KW-1185">Reference proteome</keyword>
<protein>
    <submittedName>
        <fullName evidence="3">Uncharacterized protein</fullName>
    </submittedName>
</protein>
<keyword evidence="3" id="KW-0614">Plasmid</keyword>
<keyword evidence="2" id="KW-0472">Membrane</keyword>
<name>A0AAU9CRA7_9BACT</name>
<evidence type="ECO:0000313" key="3">
    <source>
        <dbReference type="EMBL" id="BDD12688.1"/>
    </source>
</evidence>
<dbReference type="KEGG" id="fax:FUAX_51200"/>
<accession>A0AAU9CRA7</accession>
<dbReference type="EMBL" id="AP025320">
    <property type="protein sequence ID" value="BDD12688.1"/>
    <property type="molecule type" value="Genomic_DNA"/>
</dbReference>
<feature type="transmembrane region" description="Helical" evidence="2">
    <location>
        <begin position="131"/>
        <end position="152"/>
    </location>
</feature>
<feature type="transmembrane region" description="Helical" evidence="2">
    <location>
        <begin position="82"/>
        <end position="100"/>
    </location>
</feature>
<proteinExistence type="predicted"/>
<feature type="transmembrane region" description="Helical" evidence="2">
    <location>
        <begin position="55"/>
        <end position="75"/>
    </location>
</feature>
<keyword evidence="2" id="KW-0812">Transmembrane</keyword>
<geneLocation type="plasmid" evidence="3 4">
    <name>pFA6</name>
</geneLocation>
<organism evidence="3 4">
    <name type="scientific">Fulvitalea axinellae</name>
    <dbReference type="NCBI Taxonomy" id="1182444"/>
    <lineage>
        <taxon>Bacteria</taxon>
        <taxon>Pseudomonadati</taxon>
        <taxon>Bacteroidota</taxon>
        <taxon>Cytophagia</taxon>
        <taxon>Cytophagales</taxon>
        <taxon>Persicobacteraceae</taxon>
        <taxon>Fulvitalea</taxon>
    </lineage>
</organism>
<keyword evidence="2" id="KW-1133">Transmembrane helix</keyword>
<sequence length="201" mass="22570">MKLKLPQLLVLAILTALFALGGNKLWDILIRVLVSGFDTLQVSTMSLPGQYPEKITFSIISAILPTLIIVALLVAKPFKKRHYFIMPSAVVVSILFFLWTRFHFFWLQDDTASQMIVNGLTVQKNIAIDQLHISSFFSLGAIVGILSAIAYVQMSRFKLGYKQSFLHNATLKASQKRQSDNRGFSSSIDRGKRSVISRYGK</sequence>
<dbReference type="AlphaFoldDB" id="A0AAU9CRA7"/>
<dbReference type="Proteomes" id="UP001348817">
    <property type="component" value="Plasmid pFA6"/>
</dbReference>
<evidence type="ECO:0000256" key="1">
    <source>
        <dbReference type="SAM" id="MobiDB-lite"/>
    </source>
</evidence>
<reference evidence="3 4" key="1">
    <citation type="submission" date="2021-12" db="EMBL/GenBank/DDBJ databases">
        <title>Genome sequencing of bacteria with rrn-lacking chromosome and rrn-plasmid.</title>
        <authorList>
            <person name="Anda M."/>
            <person name="Iwasaki W."/>
        </authorList>
    </citation>
    <scope>NUCLEOTIDE SEQUENCE [LARGE SCALE GENOMIC DNA]</scope>
    <source>
        <strain evidence="3 4">DSM 100852</strain>
        <plasmid evidence="3 4">pFA6</plasmid>
    </source>
</reference>
<evidence type="ECO:0000256" key="2">
    <source>
        <dbReference type="SAM" id="Phobius"/>
    </source>
</evidence>
<feature type="region of interest" description="Disordered" evidence="1">
    <location>
        <begin position="177"/>
        <end position="201"/>
    </location>
</feature>
<evidence type="ECO:0000313" key="4">
    <source>
        <dbReference type="Proteomes" id="UP001348817"/>
    </source>
</evidence>
<gene>
    <name evidence="3" type="ORF">FUAX_51200</name>
</gene>
<dbReference type="RefSeq" id="WP_338395992.1">
    <property type="nucleotide sequence ID" value="NZ_AP025320.1"/>
</dbReference>